<gene>
    <name evidence="7" type="ORF">UX78_C0003G0017</name>
</gene>
<dbReference type="Pfam" id="PF01943">
    <property type="entry name" value="Polysacc_synt"/>
    <property type="match status" value="1"/>
</dbReference>
<feature type="transmembrane region" description="Helical" evidence="6">
    <location>
        <begin position="174"/>
        <end position="198"/>
    </location>
</feature>
<feature type="transmembrane region" description="Helical" evidence="6">
    <location>
        <begin position="131"/>
        <end position="153"/>
    </location>
</feature>
<dbReference type="PANTHER" id="PTHR30250">
    <property type="entry name" value="PST FAMILY PREDICTED COLANIC ACID TRANSPORTER"/>
    <property type="match status" value="1"/>
</dbReference>
<evidence type="ECO:0000256" key="4">
    <source>
        <dbReference type="ARBA" id="ARBA00022989"/>
    </source>
</evidence>
<comment type="caution">
    <text evidence="7">The sequence shown here is derived from an EMBL/GenBank/DDBJ whole genome shotgun (WGS) entry which is preliminary data.</text>
</comment>
<evidence type="ECO:0000256" key="2">
    <source>
        <dbReference type="ARBA" id="ARBA00022475"/>
    </source>
</evidence>
<dbReference type="EMBL" id="LCNM01000003">
    <property type="protein sequence ID" value="KKU56741.1"/>
    <property type="molecule type" value="Genomic_DNA"/>
</dbReference>
<feature type="transmembrane region" description="Helical" evidence="6">
    <location>
        <begin position="305"/>
        <end position="327"/>
    </location>
</feature>
<keyword evidence="5 6" id="KW-0472">Membrane</keyword>
<sequence>MRRLITRGRTLVLSSTARSAYILFAGNLTDSVFAFLFTIITFRLLTTADFGIFSALNNFVFTAVLILDLGLGSALLHFLPYWNSRRQPSRSEAYLSAAVLMRVGIASAVGLMLGFFSFVIAPGFFKTDQNWAIILAGASLVTISGLDILNFALQAYRKFLPSAITANTFSLLRFIFVCAFALLGLPFSVTTATAITLISPVLGIILPVRWLPLPRLYLPAKPLISSLLGFSGWLGVAKITSTVATRLDIQIVLLFLGTAAAGIYSVAARLANFYPVIIASFTAVLATRLSGMTTPGQLLRFSPKVVLFQLILASGMLLAIGLARPFVTLLFGLSAAPSVPLFRGLTLAYLPYLLASFPNAVIIYYFKRPNVAGFMGLIQLATAFFSNLVATPIFQSFGPIISLGLANTLLLLINLFMVAKLWTSASSAPALPD</sequence>
<feature type="transmembrane region" description="Helical" evidence="6">
    <location>
        <begin position="21"/>
        <end position="40"/>
    </location>
</feature>
<feature type="transmembrane region" description="Helical" evidence="6">
    <location>
        <begin position="103"/>
        <end position="125"/>
    </location>
</feature>
<feature type="transmembrane region" description="Helical" evidence="6">
    <location>
        <begin position="400"/>
        <end position="419"/>
    </location>
</feature>
<evidence type="ECO:0000313" key="8">
    <source>
        <dbReference type="Proteomes" id="UP000034607"/>
    </source>
</evidence>
<dbReference type="AlphaFoldDB" id="A0A0G1RHW7"/>
<proteinExistence type="predicted"/>
<evidence type="ECO:0000256" key="5">
    <source>
        <dbReference type="ARBA" id="ARBA00023136"/>
    </source>
</evidence>
<comment type="subcellular location">
    <subcellularLocation>
        <location evidence="1">Cell membrane</location>
        <topology evidence="1">Multi-pass membrane protein</topology>
    </subcellularLocation>
</comment>
<dbReference type="GO" id="GO:0005886">
    <property type="term" value="C:plasma membrane"/>
    <property type="evidence" value="ECO:0007669"/>
    <property type="project" value="UniProtKB-SubCell"/>
</dbReference>
<dbReference type="PANTHER" id="PTHR30250:SF11">
    <property type="entry name" value="O-ANTIGEN TRANSPORTER-RELATED"/>
    <property type="match status" value="1"/>
</dbReference>
<evidence type="ECO:0000256" key="1">
    <source>
        <dbReference type="ARBA" id="ARBA00004651"/>
    </source>
</evidence>
<feature type="transmembrane region" description="Helical" evidence="6">
    <location>
        <begin position="373"/>
        <end position="394"/>
    </location>
</feature>
<feature type="transmembrane region" description="Helical" evidence="6">
    <location>
        <begin position="347"/>
        <end position="366"/>
    </location>
</feature>
<keyword evidence="2" id="KW-1003">Cell membrane</keyword>
<protein>
    <submittedName>
        <fullName evidence="7">Putative transport protein (Probable polysaccharide biosynthesis transport protein)</fullName>
    </submittedName>
</protein>
<evidence type="ECO:0000256" key="3">
    <source>
        <dbReference type="ARBA" id="ARBA00022692"/>
    </source>
</evidence>
<evidence type="ECO:0000313" key="7">
    <source>
        <dbReference type="EMBL" id="KKU56741.1"/>
    </source>
</evidence>
<evidence type="ECO:0000256" key="6">
    <source>
        <dbReference type="SAM" id="Phobius"/>
    </source>
</evidence>
<reference evidence="7 8" key="1">
    <citation type="journal article" date="2015" name="Nature">
        <title>rRNA introns, odd ribosomes, and small enigmatic genomes across a large radiation of phyla.</title>
        <authorList>
            <person name="Brown C.T."/>
            <person name="Hug L.A."/>
            <person name="Thomas B.C."/>
            <person name="Sharon I."/>
            <person name="Castelle C.J."/>
            <person name="Singh A."/>
            <person name="Wilkins M.J."/>
            <person name="Williams K.H."/>
            <person name="Banfield J.F."/>
        </authorList>
    </citation>
    <scope>NUCLEOTIDE SEQUENCE [LARGE SCALE GENOMIC DNA]</scope>
</reference>
<feature type="transmembrane region" description="Helical" evidence="6">
    <location>
        <begin position="218"/>
        <end position="237"/>
    </location>
</feature>
<organism evidence="7 8">
    <name type="scientific">Candidatus Amesbacteria bacterium GW2011_GWA2_47_11</name>
    <dbReference type="NCBI Taxonomy" id="1618357"/>
    <lineage>
        <taxon>Bacteria</taxon>
        <taxon>Candidatus Amesiibacteriota</taxon>
    </lineage>
</organism>
<accession>A0A0G1RHW7</accession>
<keyword evidence="3 6" id="KW-0812">Transmembrane</keyword>
<keyword evidence="4 6" id="KW-1133">Transmembrane helix</keyword>
<name>A0A0G1RHW7_9BACT</name>
<dbReference type="InterPro" id="IPR050833">
    <property type="entry name" value="Poly_Biosynth_Transport"/>
</dbReference>
<feature type="transmembrane region" description="Helical" evidence="6">
    <location>
        <begin position="60"/>
        <end position="82"/>
    </location>
</feature>
<feature type="transmembrane region" description="Helical" evidence="6">
    <location>
        <begin position="249"/>
        <end position="267"/>
    </location>
</feature>
<dbReference type="Proteomes" id="UP000034607">
    <property type="component" value="Unassembled WGS sequence"/>
</dbReference>
<feature type="transmembrane region" description="Helical" evidence="6">
    <location>
        <begin position="273"/>
        <end position="293"/>
    </location>
</feature>
<dbReference type="InterPro" id="IPR002797">
    <property type="entry name" value="Polysacc_synth"/>
</dbReference>